<reference evidence="6" key="1">
    <citation type="submission" date="2021-03" db="EMBL/GenBank/DDBJ databases">
        <authorList>
            <person name="Bekaert M."/>
        </authorList>
    </citation>
    <scope>NUCLEOTIDE SEQUENCE</scope>
</reference>
<dbReference type="Gene3D" id="1.10.150.130">
    <property type="match status" value="1"/>
</dbReference>
<keyword evidence="1" id="KW-0238">DNA-binding</keyword>
<dbReference type="PANTHER" id="PTHR34605">
    <property type="entry name" value="PHAGE_INTEGRASE DOMAIN-CONTAINING PROTEIN"/>
    <property type="match status" value="1"/>
</dbReference>
<dbReference type="Proteomes" id="UP000683360">
    <property type="component" value="Unassembled WGS sequence"/>
</dbReference>
<dbReference type="InterPro" id="IPR001878">
    <property type="entry name" value="Znf_CCHC"/>
</dbReference>
<dbReference type="Gene3D" id="4.10.60.10">
    <property type="entry name" value="Zinc finger, CCHC-type"/>
    <property type="match status" value="1"/>
</dbReference>
<keyword evidence="3" id="KW-0862">Zinc</keyword>
<sequence>MSEEGSDHDERRATTQHAENSNETELSTDGAISLFTSALNNALEKQKHSLINHFEARLGKSVKATGVDQPEFVFHSEGIKVQHSFNTERLERLAAVESCIKLGNASEVSEIISQEKEIIRKRNKILKIADKHGWDTVKEYLDSPLADNKEDASDLRAAISRASRKRSSKPYSKPESSNSGSGKGEFNSRSFFRGLGQVSDTEFSKAGKSESYKCFYCNQPGHFARNCPEKRIPTATVGATKFQEQNTGKTQIPQRVIFTDASQYAGAGFIMNDNKIVHFMFDGHERSKSSTWRELKTVEKNISSFKSDLTGKFVKLYTDNQNVVQIVKKDQWKQFECYANDSRFASIIRDLPSFVESSRSNSTIKKYKCYFKKFEKWCVSCSLECLPATTTTISMYIGGLIQQGSSVAILDASFYSIKWFHDFNFKHNPCSDKFLGLIYEGGRRLLSKPINKKEPITPDILRKIVLKFGDHNNLKKLRVVVLFLLGFSGFLRYSELANIKMNNIEFQVSHVKIRIDKSKTDLYRRGNSVVIAATETTKRQLRQLETRLKKRGYKHRNIKKSFQKAEVNSEE</sequence>
<dbReference type="InterPro" id="IPR036875">
    <property type="entry name" value="Znf_CCHC_sf"/>
</dbReference>
<protein>
    <recommendedName>
        <fullName evidence="5">CCHC-type domain-containing protein</fullName>
    </recommendedName>
</protein>
<name>A0A8S3U9H1_MYTED</name>
<evidence type="ECO:0000256" key="1">
    <source>
        <dbReference type="ARBA" id="ARBA00023125"/>
    </source>
</evidence>
<dbReference type="InterPro" id="IPR052925">
    <property type="entry name" value="Phage_Integrase-like_Recomb"/>
</dbReference>
<dbReference type="SMART" id="SM00343">
    <property type="entry name" value="ZnF_C2HC"/>
    <property type="match status" value="1"/>
</dbReference>
<feature type="region of interest" description="Disordered" evidence="4">
    <location>
        <begin position="160"/>
        <end position="185"/>
    </location>
</feature>
<keyword evidence="2" id="KW-0233">DNA recombination</keyword>
<dbReference type="OrthoDB" id="5857497at2759"/>
<dbReference type="InterPro" id="IPR010998">
    <property type="entry name" value="Integrase_recombinase_N"/>
</dbReference>
<organism evidence="6 7">
    <name type="scientific">Mytilus edulis</name>
    <name type="common">Blue mussel</name>
    <dbReference type="NCBI Taxonomy" id="6550"/>
    <lineage>
        <taxon>Eukaryota</taxon>
        <taxon>Metazoa</taxon>
        <taxon>Spiralia</taxon>
        <taxon>Lophotrochozoa</taxon>
        <taxon>Mollusca</taxon>
        <taxon>Bivalvia</taxon>
        <taxon>Autobranchia</taxon>
        <taxon>Pteriomorphia</taxon>
        <taxon>Mytilida</taxon>
        <taxon>Mytiloidea</taxon>
        <taxon>Mytilidae</taxon>
        <taxon>Mytilinae</taxon>
        <taxon>Mytilus</taxon>
    </lineage>
</organism>
<evidence type="ECO:0000256" key="4">
    <source>
        <dbReference type="SAM" id="MobiDB-lite"/>
    </source>
</evidence>
<keyword evidence="7" id="KW-1185">Reference proteome</keyword>
<evidence type="ECO:0000256" key="2">
    <source>
        <dbReference type="ARBA" id="ARBA00023172"/>
    </source>
</evidence>
<dbReference type="SUPFAM" id="SSF57756">
    <property type="entry name" value="Retrovirus zinc finger-like domains"/>
    <property type="match status" value="1"/>
</dbReference>
<dbReference type="GO" id="GO:0008270">
    <property type="term" value="F:zinc ion binding"/>
    <property type="evidence" value="ECO:0007669"/>
    <property type="project" value="UniProtKB-KW"/>
</dbReference>
<evidence type="ECO:0000256" key="3">
    <source>
        <dbReference type="PROSITE-ProRule" id="PRU00047"/>
    </source>
</evidence>
<evidence type="ECO:0000313" key="7">
    <source>
        <dbReference type="Proteomes" id="UP000683360"/>
    </source>
</evidence>
<dbReference type="PANTHER" id="PTHR34605:SF4">
    <property type="entry name" value="DNA ADENINE METHYLTRANSFERASE"/>
    <property type="match status" value="1"/>
</dbReference>
<accession>A0A8S3U9H1</accession>
<dbReference type="GO" id="GO:0003677">
    <property type="term" value="F:DNA binding"/>
    <property type="evidence" value="ECO:0007669"/>
    <property type="project" value="UniProtKB-KW"/>
</dbReference>
<dbReference type="SUPFAM" id="SSF56349">
    <property type="entry name" value="DNA breaking-rejoining enzymes"/>
    <property type="match status" value="1"/>
</dbReference>
<keyword evidence="3" id="KW-0479">Metal-binding</keyword>
<dbReference type="InterPro" id="IPR011010">
    <property type="entry name" value="DNA_brk_join_enz"/>
</dbReference>
<dbReference type="SUPFAM" id="SSF47823">
    <property type="entry name" value="lambda integrase-like, N-terminal domain"/>
    <property type="match status" value="1"/>
</dbReference>
<comment type="caution">
    <text evidence="6">The sequence shown here is derived from an EMBL/GenBank/DDBJ whole genome shotgun (WGS) entry which is preliminary data.</text>
</comment>
<evidence type="ECO:0000259" key="5">
    <source>
        <dbReference type="PROSITE" id="PS50158"/>
    </source>
</evidence>
<dbReference type="EMBL" id="CAJPWZ010002663">
    <property type="protein sequence ID" value="CAG2242400.1"/>
    <property type="molecule type" value="Genomic_DNA"/>
</dbReference>
<proteinExistence type="predicted"/>
<dbReference type="GO" id="GO:0015074">
    <property type="term" value="P:DNA integration"/>
    <property type="evidence" value="ECO:0007669"/>
    <property type="project" value="InterPro"/>
</dbReference>
<dbReference type="Gene3D" id="1.10.443.10">
    <property type="entry name" value="Intergrase catalytic core"/>
    <property type="match status" value="1"/>
</dbReference>
<evidence type="ECO:0000313" key="6">
    <source>
        <dbReference type="EMBL" id="CAG2242400.1"/>
    </source>
</evidence>
<feature type="domain" description="CCHC-type" evidence="5">
    <location>
        <begin position="213"/>
        <end position="229"/>
    </location>
</feature>
<dbReference type="Pfam" id="PF00098">
    <property type="entry name" value="zf-CCHC"/>
    <property type="match status" value="1"/>
</dbReference>
<feature type="compositionally biased region" description="Polar residues" evidence="4">
    <location>
        <begin position="15"/>
        <end position="27"/>
    </location>
</feature>
<gene>
    <name evidence="6" type="ORF">MEDL_54578</name>
</gene>
<dbReference type="AlphaFoldDB" id="A0A8S3U9H1"/>
<dbReference type="InterPro" id="IPR013762">
    <property type="entry name" value="Integrase-like_cat_sf"/>
</dbReference>
<dbReference type="PROSITE" id="PS50158">
    <property type="entry name" value="ZF_CCHC"/>
    <property type="match status" value="1"/>
</dbReference>
<feature type="region of interest" description="Disordered" evidence="4">
    <location>
        <begin position="1"/>
        <end position="27"/>
    </location>
</feature>
<feature type="compositionally biased region" description="Low complexity" evidence="4">
    <location>
        <begin position="169"/>
        <end position="179"/>
    </location>
</feature>
<keyword evidence="3" id="KW-0863">Zinc-finger</keyword>
<dbReference type="GO" id="GO:0006310">
    <property type="term" value="P:DNA recombination"/>
    <property type="evidence" value="ECO:0007669"/>
    <property type="project" value="UniProtKB-KW"/>
</dbReference>